<dbReference type="Pfam" id="PF17279">
    <property type="entry name" value="DUF5344"/>
    <property type="match status" value="1"/>
</dbReference>
<accession>A0A433HPD5</accession>
<evidence type="ECO:0008006" key="3">
    <source>
        <dbReference type="Google" id="ProtNLM"/>
    </source>
</evidence>
<sequence length="88" mass="10060">MGTIKLKYEEVMKTLEEVKNALDAVSMDSPAAGSLGQNSLDYTTKWLDREENIHKAVQQYMEVVKKNLEDTRANVELLKEQDEAMVKK</sequence>
<evidence type="ECO:0000313" key="1">
    <source>
        <dbReference type="EMBL" id="RUQ30169.1"/>
    </source>
</evidence>
<keyword evidence="2" id="KW-1185">Reference proteome</keyword>
<protein>
    <recommendedName>
        <fullName evidence="3">YwqI/YxiC family protein</fullName>
    </recommendedName>
</protein>
<reference evidence="1 2" key="1">
    <citation type="submission" date="2018-12" db="EMBL/GenBank/DDBJ databases">
        <title>Bacillus chawlae sp. nov., Bacillus glennii sp. nov., and Bacillus saganii sp. nov. Isolated from the Vehicle Assembly Building at Kennedy Space Center where the Viking Spacecraft were Assembled.</title>
        <authorList>
            <person name="Seuylemezian A."/>
            <person name="Vaishampayan P."/>
        </authorList>
    </citation>
    <scope>NUCLEOTIDE SEQUENCE [LARGE SCALE GENOMIC DNA]</scope>
    <source>
        <strain evidence="1 2">L5</strain>
    </source>
</reference>
<organism evidence="1 2">
    <name type="scientific">Peribacillus cavernae</name>
    <dbReference type="NCBI Taxonomy" id="1674310"/>
    <lineage>
        <taxon>Bacteria</taxon>
        <taxon>Bacillati</taxon>
        <taxon>Bacillota</taxon>
        <taxon>Bacilli</taxon>
        <taxon>Bacillales</taxon>
        <taxon>Bacillaceae</taxon>
        <taxon>Peribacillus</taxon>
    </lineage>
</organism>
<dbReference type="Proteomes" id="UP000267430">
    <property type="component" value="Unassembled WGS sequence"/>
</dbReference>
<evidence type="ECO:0000313" key="2">
    <source>
        <dbReference type="Proteomes" id="UP000267430"/>
    </source>
</evidence>
<proteinExistence type="predicted"/>
<name>A0A433HPD5_9BACI</name>
<comment type="caution">
    <text evidence="1">The sequence shown here is derived from an EMBL/GenBank/DDBJ whole genome shotgun (WGS) entry which is preliminary data.</text>
</comment>
<dbReference type="EMBL" id="RYZZ01000007">
    <property type="protein sequence ID" value="RUQ30169.1"/>
    <property type="molecule type" value="Genomic_DNA"/>
</dbReference>
<dbReference type="OrthoDB" id="2705701at2"/>
<dbReference type="RefSeq" id="WP_126864191.1">
    <property type="nucleotide sequence ID" value="NZ_JAUSTX010000001.1"/>
</dbReference>
<gene>
    <name evidence="1" type="ORF">ELQ35_07420</name>
</gene>
<dbReference type="AlphaFoldDB" id="A0A433HPD5"/>
<dbReference type="InterPro" id="IPR046318">
    <property type="entry name" value="DUF5344"/>
</dbReference>